<proteinExistence type="predicted"/>
<dbReference type="EMBL" id="BARW01012201">
    <property type="protein sequence ID" value="GAI81560.1"/>
    <property type="molecule type" value="Genomic_DNA"/>
</dbReference>
<dbReference type="AlphaFoldDB" id="X1T1T4"/>
<protein>
    <submittedName>
        <fullName evidence="1">Uncharacterized protein</fullName>
    </submittedName>
</protein>
<organism evidence="1">
    <name type="scientific">marine sediment metagenome</name>
    <dbReference type="NCBI Taxonomy" id="412755"/>
    <lineage>
        <taxon>unclassified sequences</taxon>
        <taxon>metagenomes</taxon>
        <taxon>ecological metagenomes</taxon>
    </lineage>
</organism>
<feature type="non-terminal residue" evidence="1">
    <location>
        <position position="1"/>
    </location>
</feature>
<accession>X1T1T4</accession>
<gene>
    <name evidence="1" type="ORF">S12H4_23117</name>
</gene>
<sequence>QDIYGLARYKLKLGWLHHRKAGLHWEKDELNIS</sequence>
<name>X1T1T4_9ZZZZ</name>
<reference evidence="1" key="1">
    <citation type="journal article" date="2014" name="Front. Microbiol.">
        <title>High frequency of phylogenetically diverse reductive dehalogenase-homologous genes in deep subseafloor sedimentary metagenomes.</title>
        <authorList>
            <person name="Kawai M."/>
            <person name="Futagami T."/>
            <person name="Toyoda A."/>
            <person name="Takaki Y."/>
            <person name="Nishi S."/>
            <person name="Hori S."/>
            <person name="Arai W."/>
            <person name="Tsubouchi T."/>
            <person name="Morono Y."/>
            <person name="Uchiyama I."/>
            <person name="Ito T."/>
            <person name="Fujiyama A."/>
            <person name="Inagaki F."/>
            <person name="Takami H."/>
        </authorList>
    </citation>
    <scope>NUCLEOTIDE SEQUENCE</scope>
    <source>
        <strain evidence="1">Expedition CK06-06</strain>
    </source>
</reference>
<evidence type="ECO:0000313" key="1">
    <source>
        <dbReference type="EMBL" id="GAI81560.1"/>
    </source>
</evidence>
<comment type="caution">
    <text evidence="1">The sequence shown here is derived from an EMBL/GenBank/DDBJ whole genome shotgun (WGS) entry which is preliminary data.</text>
</comment>